<feature type="region of interest" description="Disordered" evidence="1">
    <location>
        <begin position="24"/>
        <end position="56"/>
    </location>
</feature>
<keyword evidence="3" id="KW-0614">Plasmid</keyword>
<evidence type="ECO:0000313" key="3">
    <source>
        <dbReference type="EMBL" id="XBV83372.1"/>
    </source>
</evidence>
<dbReference type="PROSITE" id="PS51257">
    <property type="entry name" value="PROKAR_LIPOPROTEIN"/>
    <property type="match status" value="1"/>
</dbReference>
<dbReference type="RefSeq" id="WP_350240805.1">
    <property type="nucleotide sequence ID" value="NZ_CP158296.1"/>
</dbReference>
<accession>A0AAU7U4U4</accession>
<dbReference type="EMBL" id="CP158296">
    <property type="protein sequence ID" value="XBV83372.1"/>
    <property type="molecule type" value="Genomic_DNA"/>
</dbReference>
<evidence type="ECO:0000256" key="1">
    <source>
        <dbReference type="SAM" id="MobiDB-lite"/>
    </source>
</evidence>
<feature type="chain" id="PRO_5043683625" evidence="2">
    <location>
        <begin position="28"/>
        <end position="285"/>
    </location>
</feature>
<reference evidence="3" key="1">
    <citation type="submission" date="2024-06" db="EMBL/GenBank/DDBJ databases">
        <title>Draft Genome Sequence of Deinococcus sonorensis Type Strain KR-87, a Biofilm Producing Representative of the Genus Deinococcus.</title>
        <authorList>
            <person name="Boren L.S."/>
            <person name="Grosso R.A."/>
            <person name="Hugenberg-Cox A.N."/>
            <person name="Hill J.T.E."/>
            <person name="Albert C.M."/>
            <person name="Tuohy J.M."/>
        </authorList>
    </citation>
    <scope>NUCLEOTIDE SEQUENCE</scope>
    <source>
        <strain evidence="3">KR-87</strain>
        <plasmid evidence="3">pDson04</plasmid>
    </source>
</reference>
<proteinExistence type="predicted"/>
<dbReference type="InterPro" id="IPR008969">
    <property type="entry name" value="CarboxyPept-like_regulatory"/>
</dbReference>
<feature type="compositionally biased region" description="Gly residues" evidence="1">
    <location>
        <begin position="29"/>
        <end position="53"/>
    </location>
</feature>
<gene>
    <name evidence="3" type="ORF">ABOD76_01190</name>
</gene>
<keyword evidence="2" id="KW-0732">Signal</keyword>
<keyword evidence="3" id="KW-0121">Carboxypeptidase</keyword>
<protein>
    <submittedName>
        <fullName evidence="3">Carboxypeptidase-like regulatory domain-containing protein</fullName>
    </submittedName>
</protein>
<name>A0AAU7U4U4_9DEIO</name>
<geneLocation type="plasmid" evidence="3">
    <name>pDson04</name>
</geneLocation>
<dbReference type="AlphaFoldDB" id="A0AAU7U4U4"/>
<sequence length="285" mass="30096">MNKAAVIGTMLVLALAACGGTTSPVNAGTGSGTPGKTGGDVGGGNPGGTGGGSTEAWRVKGTAVDTQGRPLEGTQVWMLPAVHAGVVEVHTDAKGEYETPELTDEPYQAYAWQKVSYHNQTFCLRLAAATSEQYKVFSPRDGVIRNFRWQLSGVMPDANRDNAYFGAEVRLMNGYWDDTNAVPLTAVVEVTLVPDGPLIDGSAGKTIVKTTTYDDGFVYDVPVGHYQVTATEVRPDGTRVPLVLNPVSGPERYRATLDFKAITGPCGGYGGSNGVERAFIHIARP</sequence>
<feature type="signal peptide" evidence="2">
    <location>
        <begin position="1"/>
        <end position="27"/>
    </location>
</feature>
<dbReference type="GO" id="GO:0004180">
    <property type="term" value="F:carboxypeptidase activity"/>
    <property type="evidence" value="ECO:0007669"/>
    <property type="project" value="UniProtKB-KW"/>
</dbReference>
<organism evidence="3">
    <name type="scientific">Deinococcus sonorensis KR-87</name>
    <dbReference type="NCBI Taxonomy" id="694439"/>
    <lineage>
        <taxon>Bacteria</taxon>
        <taxon>Thermotogati</taxon>
        <taxon>Deinococcota</taxon>
        <taxon>Deinococci</taxon>
        <taxon>Deinococcales</taxon>
        <taxon>Deinococcaceae</taxon>
        <taxon>Deinococcus</taxon>
    </lineage>
</organism>
<dbReference type="SUPFAM" id="SSF49464">
    <property type="entry name" value="Carboxypeptidase regulatory domain-like"/>
    <property type="match status" value="1"/>
</dbReference>
<keyword evidence="3" id="KW-0645">Protease</keyword>
<evidence type="ECO:0000256" key="2">
    <source>
        <dbReference type="SAM" id="SignalP"/>
    </source>
</evidence>
<keyword evidence="3" id="KW-0378">Hydrolase</keyword>
<dbReference type="KEGG" id="dsc:ABOD76_01190"/>